<evidence type="ECO:0000313" key="3">
    <source>
        <dbReference type="EMBL" id="KAI5080788.1"/>
    </source>
</evidence>
<dbReference type="EMBL" id="JABFUD020000004">
    <property type="protein sequence ID" value="KAI5080788.1"/>
    <property type="molecule type" value="Genomic_DNA"/>
</dbReference>
<protein>
    <submittedName>
        <fullName evidence="3">Uncharacterized protein</fullName>
    </submittedName>
</protein>
<feature type="region of interest" description="Disordered" evidence="2">
    <location>
        <begin position="1"/>
        <end position="40"/>
    </location>
</feature>
<sequence>MNANVGRNEGGSTNVANAEGAAVGGGGGGPKPAEADSIKEKLRIAKEKQAAMKAAKIEQEREAFRQKLTEMEHKVQNEKHPY</sequence>
<evidence type="ECO:0000256" key="2">
    <source>
        <dbReference type="SAM" id="MobiDB-lite"/>
    </source>
</evidence>
<feature type="coiled-coil region" evidence="1">
    <location>
        <begin position="47"/>
        <end position="74"/>
    </location>
</feature>
<proteinExistence type="predicted"/>
<name>A0A9D4V6Z2_ADICA</name>
<organism evidence="3 4">
    <name type="scientific">Adiantum capillus-veneris</name>
    <name type="common">Maidenhair fern</name>
    <dbReference type="NCBI Taxonomy" id="13818"/>
    <lineage>
        <taxon>Eukaryota</taxon>
        <taxon>Viridiplantae</taxon>
        <taxon>Streptophyta</taxon>
        <taxon>Embryophyta</taxon>
        <taxon>Tracheophyta</taxon>
        <taxon>Polypodiopsida</taxon>
        <taxon>Polypodiidae</taxon>
        <taxon>Polypodiales</taxon>
        <taxon>Pteridineae</taxon>
        <taxon>Pteridaceae</taxon>
        <taxon>Vittarioideae</taxon>
        <taxon>Adiantum</taxon>
    </lineage>
</organism>
<gene>
    <name evidence="3" type="ORF">GOP47_0003971</name>
</gene>
<comment type="caution">
    <text evidence="3">The sequence shown here is derived from an EMBL/GenBank/DDBJ whole genome shotgun (WGS) entry which is preliminary data.</text>
</comment>
<accession>A0A9D4V6Z2</accession>
<dbReference type="AlphaFoldDB" id="A0A9D4V6Z2"/>
<feature type="compositionally biased region" description="Polar residues" evidence="2">
    <location>
        <begin position="1"/>
        <end position="13"/>
    </location>
</feature>
<evidence type="ECO:0000256" key="1">
    <source>
        <dbReference type="SAM" id="Coils"/>
    </source>
</evidence>
<keyword evidence="1" id="KW-0175">Coiled coil</keyword>
<evidence type="ECO:0000313" key="4">
    <source>
        <dbReference type="Proteomes" id="UP000886520"/>
    </source>
</evidence>
<reference evidence="3" key="1">
    <citation type="submission" date="2021-01" db="EMBL/GenBank/DDBJ databases">
        <title>Adiantum capillus-veneris genome.</title>
        <authorList>
            <person name="Fang Y."/>
            <person name="Liao Q."/>
        </authorList>
    </citation>
    <scope>NUCLEOTIDE SEQUENCE</scope>
    <source>
        <strain evidence="3">H3</strain>
        <tissue evidence="3">Leaf</tissue>
    </source>
</reference>
<dbReference type="Proteomes" id="UP000886520">
    <property type="component" value="Chromosome 4"/>
</dbReference>
<keyword evidence="4" id="KW-1185">Reference proteome</keyword>